<evidence type="ECO:0000313" key="2">
    <source>
        <dbReference type="Proteomes" id="UP000799436"/>
    </source>
</evidence>
<accession>A0A6G1L1F4</accession>
<organism evidence="1 2">
    <name type="scientific">Teratosphaeria nubilosa</name>
    <dbReference type="NCBI Taxonomy" id="161662"/>
    <lineage>
        <taxon>Eukaryota</taxon>
        <taxon>Fungi</taxon>
        <taxon>Dikarya</taxon>
        <taxon>Ascomycota</taxon>
        <taxon>Pezizomycotina</taxon>
        <taxon>Dothideomycetes</taxon>
        <taxon>Dothideomycetidae</taxon>
        <taxon>Mycosphaerellales</taxon>
        <taxon>Teratosphaeriaceae</taxon>
        <taxon>Teratosphaeria</taxon>
    </lineage>
</organism>
<name>A0A6G1L1F4_9PEZI</name>
<sequence length="60" mass="6994">MTTNMPFLAISRPWGWIGARRLGWARGRVVVVEEEGWGRGWWLVFMVVGVGWWMSMSVRV</sequence>
<reference evidence="1" key="1">
    <citation type="journal article" date="2020" name="Stud. Mycol.">
        <title>101 Dothideomycetes genomes: a test case for predicting lifestyles and emergence of pathogens.</title>
        <authorList>
            <person name="Haridas S."/>
            <person name="Albert R."/>
            <person name="Binder M."/>
            <person name="Bloem J."/>
            <person name="Labutti K."/>
            <person name="Salamov A."/>
            <person name="Andreopoulos B."/>
            <person name="Baker S."/>
            <person name="Barry K."/>
            <person name="Bills G."/>
            <person name="Bluhm B."/>
            <person name="Cannon C."/>
            <person name="Castanera R."/>
            <person name="Culley D."/>
            <person name="Daum C."/>
            <person name="Ezra D."/>
            <person name="Gonzalez J."/>
            <person name="Henrissat B."/>
            <person name="Kuo A."/>
            <person name="Liang C."/>
            <person name="Lipzen A."/>
            <person name="Lutzoni F."/>
            <person name="Magnuson J."/>
            <person name="Mondo S."/>
            <person name="Nolan M."/>
            <person name="Ohm R."/>
            <person name="Pangilinan J."/>
            <person name="Park H.-J."/>
            <person name="Ramirez L."/>
            <person name="Alfaro M."/>
            <person name="Sun H."/>
            <person name="Tritt A."/>
            <person name="Yoshinaga Y."/>
            <person name="Zwiers L.-H."/>
            <person name="Turgeon B."/>
            <person name="Goodwin S."/>
            <person name="Spatafora J."/>
            <person name="Crous P."/>
            <person name="Grigoriev I."/>
        </authorList>
    </citation>
    <scope>NUCLEOTIDE SEQUENCE</scope>
    <source>
        <strain evidence="1">CBS 116005</strain>
    </source>
</reference>
<dbReference type="AlphaFoldDB" id="A0A6G1L1F4"/>
<dbReference type="EMBL" id="ML995867">
    <property type="protein sequence ID" value="KAF2766687.1"/>
    <property type="molecule type" value="Genomic_DNA"/>
</dbReference>
<dbReference type="Proteomes" id="UP000799436">
    <property type="component" value="Unassembled WGS sequence"/>
</dbReference>
<keyword evidence="2" id="KW-1185">Reference proteome</keyword>
<evidence type="ECO:0000313" key="1">
    <source>
        <dbReference type="EMBL" id="KAF2766687.1"/>
    </source>
</evidence>
<gene>
    <name evidence="1" type="ORF">EJ03DRAFT_173570</name>
</gene>
<protein>
    <submittedName>
        <fullName evidence="1">Uncharacterized protein</fullName>
    </submittedName>
</protein>
<proteinExistence type="predicted"/>